<dbReference type="Gene3D" id="1.10.10.10">
    <property type="entry name" value="Winged helix-like DNA-binding domain superfamily/Winged helix DNA-binding domain"/>
    <property type="match status" value="1"/>
</dbReference>
<dbReference type="InterPro" id="IPR036390">
    <property type="entry name" value="WH_DNA-bd_sf"/>
</dbReference>
<dbReference type="SUPFAM" id="SSF46785">
    <property type="entry name" value="Winged helix' DNA-binding domain"/>
    <property type="match status" value="1"/>
</dbReference>
<sequence>MQERPEPKRTAEQPDSGRRTVLLDNILPYLINRLGFRMSRMLNRDLRAYGLGISHWRVLAVLDSARAVTINDLADYAMIEQSTLSRLVMRMEEQALVRRKRSGPDGRVVTVSMTAEGRRAYEKVRAMSLAHTERVVMGFSDQEKATLKKAVRRMTRNLENYDIADAEAEGQPARIVPRRP</sequence>
<dbReference type="InterPro" id="IPR036388">
    <property type="entry name" value="WH-like_DNA-bd_sf"/>
</dbReference>
<keyword evidence="2" id="KW-0238">DNA-binding</keyword>
<evidence type="ECO:0000256" key="2">
    <source>
        <dbReference type="ARBA" id="ARBA00023125"/>
    </source>
</evidence>
<evidence type="ECO:0000259" key="4">
    <source>
        <dbReference type="PROSITE" id="PS50995"/>
    </source>
</evidence>
<comment type="caution">
    <text evidence="5">The sequence shown here is derived from an EMBL/GenBank/DDBJ whole genome shotgun (WGS) entry which is preliminary data.</text>
</comment>
<proteinExistence type="predicted"/>
<name>A0A844QP34_9HYPH</name>
<protein>
    <submittedName>
        <fullName evidence="5">MarR family transcriptional regulator</fullName>
    </submittedName>
</protein>
<dbReference type="GO" id="GO:0003700">
    <property type="term" value="F:DNA-binding transcription factor activity"/>
    <property type="evidence" value="ECO:0007669"/>
    <property type="project" value="InterPro"/>
</dbReference>
<evidence type="ECO:0000313" key="5">
    <source>
        <dbReference type="EMBL" id="MVA99723.1"/>
    </source>
</evidence>
<feature type="domain" description="HTH marR-type" evidence="4">
    <location>
        <begin position="24"/>
        <end position="156"/>
    </location>
</feature>
<dbReference type="SMART" id="SM00347">
    <property type="entry name" value="HTH_MARR"/>
    <property type="match status" value="1"/>
</dbReference>
<dbReference type="GO" id="GO:0003677">
    <property type="term" value="F:DNA binding"/>
    <property type="evidence" value="ECO:0007669"/>
    <property type="project" value="UniProtKB-KW"/>
</dbReference>
<dbReference type="InterPro" id="IPR000835">
    <property type="entry name" value="HTH_MarR-typ"/>
</dbReference>
<keyword evidence="6" id="KW-1185">Reference proteome</keyword>
<accession>A0A844QP34</accession>
<dbReference type="Pfam" id="PF12802">
    <property type="entry name" value="MarR_2"/>
    <property type="match status" value="1"/>
</dbReference>
<dbReference type="PANTHER" id="PTHR42756:SF1">
    <property type="entry name" value="TRANSCRIPTIONAL REPRESSOR OF EMRAB OPERON"/>
    <property type="match status" value="1"/>
</dbReference>
<keyword evidence="1" id="KW-0805">Transcription regulation</keyword>
<organism evidence="5 6">
    <name type="scientific">Nitratireductor arenosus</name>
    <dbReference type="NCBI Taxonomy" id="2682096"/>
    <lineage>
        <taxon>Bacteria</taxon>
        <taxon>Pseudomonadati</taxon>
        <taxon>Pseudomonadota</taxon>
        <taxon>Alphaproteobacteria</taxon>
        <taxon>Hyphomicrobiales</taxon>
        <taxon>Phyllobacteriaceae</taxon>
        <taxon>Nitratireductor</taxon>
    </lineage>
</organism>
<dbReference type="PRINTS" id="PR00598">
    <property type="entry name" value="HTHMARR"/>
</dbReference>
<dbReference type="EMBL" id="WPHG01000007">
    <property type="protein sequence ID" value="MVA99723.1"/>
    <property type="molecule type" value="Genomic_DNA"/>
</dbReference>
<keyword evidence="3" id="KW-0804">Transcription</keyword>
<reference evidence="5 6" key="1">
    <citation type="submission" date="2019-12" db="EMBL/GenBank/DDBJ databases">
        <title>Nitratireductor arenosus sp. nov., Isolated from sea sand, Jeju island, South Korea.</title>
        <authorList>
            <person name="Kim W."/>
        </authorList>
    </citation>
    <scope>NUCLEOTIDE SEQUENCE [LARGE SCALE GENOMIC DNA]</scope>
    <source>
        <strain evidence="5 6">CAU 1489</strain>
    </source>
</reference>
<dbReference type="PROSITE" id="PS50995">
    <property type="entry name" value="HTH_MARR_2"/>
    <property type="match status" value="1"/>
</dbReference>
<gene>
    <name evidence="5" type="ORF">GN330_20935</name>
</gene>
<evidence type="ECO:0000313" key="6">
    <source>
        <dbReference type="Proteomes" id="UP000463224"/>
    </source>
</evidence>
<dbReference type="Proteomes" id="UP000463224">
    <property type="component" value="Unassembled WGS sequence"/>
</dbReference>
<dbReference type="PANTHER" id="PTHR42756">
    <property type="entry name" value="TRANSCRIPTIONAL REGULATOR, MARR"/>
    <property type="match status" value="1"/>
</dbReference>
<evidence type="ECO:0000256" key="3">
    <source>
        <dbReference type="ARBA" id="ARBA00023163"/>
    </source>
</evidence>
<evidence type="ECO:0000256" key="1">
    <source>
        <dbReference type="ARBA" id="ARBA00023015"/>
    </source>
</evidence>
<dbReference type="AlphaFoldDB" id="A0A844QP34"/>